<dbReference type="RefSeq" id="WP_009481917.1">
    <property type="nucleotide sequence ID" value="NZ_BAFE01000030.1"/>
</dbReference>
<feature type="transmembrane region" description="Helical" evidence="1">
    <location>
        <begin position="190"/>
        <end position="209"/>
    </location>
</feature>
<dbReference type="EMBL" id="BAFE01000030">
    <property type="protein sequence ID" value="GAB48019.1"/>
    <property type="molecule type" value="Genomic_DNA"/>
</dbReference>
<dbReference type="Pfam" id="PF12679">
    <property type="entry name" value="ABC2_membrane_2"/>
    <property type="match status" value="1"/>
</dbReference>
<keyword evidence="1" id="KW-1133">Transmembrane helix</keyword>
<gene>
    <name evidence="2" type="ORF">MOPEL_032_00610</name>
</gene>
<dbReference type="GO" id="GO:0005886">
    <property type="term" value="C:plasma membrane"/>
    <property type="evidence" value="ECO:0007669"/>
    <property type="project" value="UniProtKB-SubCell"/>
</dbReference>
<dbReference type="eggNOG" id="COG3559">
    <property type="taxonomic scope" value="Bacteria"/>
</dbReference>
<reference evidence="2 3" key="1">
    <citation type="submission" date="2012-02" db="EMBL/GenBank/DDBJ databases">
        <title>Whole genome shotgun sequence of Mobilicoccus pelagius NBRC 104925.</title>
        <authorList>
            <person name="Yoshida Y."/>
            <person name="Hosoyama A."/>
            <person name="Tsuchikane K."/>
            <person name="Katsumata H."/>
            <person name="Yamazaki S."/>
            <person name="Fujita N."/>
        </authorList>
    </citation>
    <scope>NUCLEOTIDE SEQUENCE [LARGE SCALE GENOMIC DNA]</scope>
    <source>
        <strain evidence="2 3">NBRC 104925</strain>
    </source>
</reference>
<feature type="transmembrane region" description="Helical" evidence="1">
    <location>
        <begin position="78"/>
        <end position="100"/>
    </location>
</feature>
<feature type="transmembrane region" description="Helical" evidence="1">
    <location>
        <begin position="121"/>
        <end position="145"/>
    </location>
</feature>
<protein>
    <submittedName>
        <fullName evidence="2">Putative ABC transporter permease protein</fullName>
    </submittedName>
</protein>
<dbReference type="STRING" id="1089455.MOPEL_032_00610"/>
<feature type="transmembrane region" description="Helical" evidence="1">
    <location>
        <begin position="165"/>
        <end position="183"/>
    </location>
</feature>
<keyword evidence="3" id="KW-1185">Reference proteome</keyword>
<organism evidence="2 3">
    <name type="scientific">Mobilicoccus pelagius NBRC 104925</name>
    <dbReference type="NCBI Taxonomy" id="1089455"/>
    <lineage>
        <taxon>Bacteria</taxon>
        <taxon>Bacillati</taxon>
        <taxon>Actinomycetota</taxon>
        <taxon>Actinomycetes</taxon>
        <taxon>Micrococcales</taxon>
        <taxon>Dermatophilaceae</taxon>
        <taxon>Mobilicoccus</taxon>
    </lineage>
</organism>
<sequence>MNIAPLLTRRLRESARGLVGWTLGLAAVCALYLPLFPSMRTSGLLGDKLEAMPTEMLDSLGMDAATMGTGWGYTHETVFSMLGMLLLLVVGITHGARAIAGDEESGALELTLAHATDRRSVLLARLIGVVAVVVGLTTFTTLLVAALNGPSELGLSADGLLGEGVALGLLVLVHALVAFAVGAATGRRSLALGVATAVAALGWFVHTMGAKVQENLPAASPFEWAYGSDPLVNGPDPGGLLALAATCIVLIALAAITFPRRDLRA</sequence>
<accession>H5UQL1</accession>
<keyword evidence="1" id="KW-0472">Membrane</keyword>
<proteinExistence type="predicted"/>
<dbReference type="OrthoDB" id="3686802at2"/>
<dbReference type="GO" id="GO:0140359">
    <property type="term" value="F:ABC-type transporter activity"/>
    <property type="evidence" value="ECO:0007669"/>
    <property type="project" value="InterPro"/>
</dbReference>
<feature type="transmembrane region" description="Helical" evidence="1">
    <location>
        <begin position="238"/>
        <end position="258"/>
    </location>
</feature>
<dbReference type="AlphaFoldDB" id="H5UQL1"/>
<evidence type="ECO:0000256" key="1">
    <source>
        <dbReference type="SAM" id="Phobius"/>
    </source>
</evidence>
<evidence type="ECO:0000313" key="3">
    <source>
        <dbReference type="Proteomes" id="UP000004367"/>
    </source>
</evidence>
<feature type="transmembrane region" description="Helical" evidence="1">
    <location>
        <begin position="18"/>
        <end position="36"/>
    </location>
</feature>
<comment type="caution">
    <text evidence="2">The sequence shown here is derived from an EMBL/GenBank/DDBJ whole genome shotgun (WGS) entry which is preliminary data.</text>
</comment>
<dbReference type="Proteomes" id="UP000004367">
    <property type="component" value="Unassembled WGS sequence"/>
</dbReference>
<keyword evidence="1" id="KW-0812">Transmembrane</keyword>
<name>H5UQL1_9MICO</name>
<evidence type="ECO:0000313" key="2">
    <source>
        <dbReference type="EMBL" id="GAB48019.1"/>
    </source>
</evidence>